<name>A0A4Z2HD72_9TELE</name>
<evidence type="ECO:0000313" key="3">
    <source>
        <dbReference type="Proteomes" id="UP000314294"/>
    </source>
</evidence>
<sequence length="87" mass="9213">MLAMQFSDRSWSSSRLSCSLSWLESDRRALSFAAQRENCFSTSGDEPPSRQLSGASGVNGAASAERDTGGKTGSSLRLVEPGADEPI</sequence>
<evidence type="ECO:0000313" key="2">
    <source>
        <dbReference type="EMBL" id="TNN63460.1"/>
    </source>
</evidence>
<dbReference type="EMBL" id="SRLO01000272">
    <property type="protein sequence ID" value="TNN63460.1"/>
    <property type="molecule type" value="Genomic_DNA"/>
</dbReference>
<proteinExistence type="predicted"/>
<protein>
    <submittedName>
        <fullName evidence="2">Uncharacterized protein</fullName>
    </submittedName>
</protein>
<dbReference type="Proteomes" id="UP000314294">
    <property type="component" value="Unassembled WGS sequence"/>
</dbReference>
<dbReference type="AlphaFoldDB" id="A0A4Z2HD72"/>
<keyword evidence="3" id="KW-1185">Reference proteome</keyword>
<reference evidence="2 3" key="1">
    <citation type="submission" date="2019-03" db="EMBL/GenBank/DDBJ databases">
        <title>First draft genome of Liparis tanakae, snailfish: a comprehensive survey of snailfish specific genes.</title>
        <authorList>
            <person name="Kim W."/>
            <person name="Song I."/>
            <person name="Jeong J.-H."/>
            <person name="Kim D."/>
            <person name="Kim S."/>
            <person name="Ryu S."/>
            <person name="Song J.Y."/>
            <person name="Lee S.K."/>
        </authorList>
    </citation>
    <scope>NUCLEOTIDE SEQUENCE [LARGE SCALE GENOMIC DNA]</scope>
    <source>
        <tissue evidence="2">Muscle</tissue>
    </source>
</reference>
<evidence type="ECO:0000256" key="1">
    <source>
        <dbReference type="SAM" id="MobiDB-lite"/>
    </source>
</evidence>
<gene>
    <name evidence="2" type="ORF">EYF80_026310</name>
</gene>
<organism evidence="2 3">
    <name type="scientific">Liparis tanakae</name>
    <name type="common">Tanaka's snailfish</name>
    <dbReference type="NCBI Taxonomy" id="230148"/>
    <lineage>
        <taxon>Eukaryota</taxon>
        <taxon>Metazoa</taxon>
        <taxon>Chordata</taxon>
        <taxon>Craniata</taxon>
        <taxon>Vertebrata</taxon>
        <taxon>Euteleostomi</taxon>
        <taxon>Actinopterygii</taxon>
        <taxon>Neopterygii</taxon>
        <taxon>Teleostei</taxon>
        <taxon>Neoteleostei</taxon>
        <taxon>Acanthomorphata</taxon>
        <taxon>Eupercaria</taxon>
        <taxon>Perciformes</taxon>
        <taxon>Cottioidei</taxon>
        <taxon>Cottales</taxon>
        <taxon>Liparidae</taxon>
        <taxon>Liparis</taxon>
    </lineage>
</organism>
<feature type="region of interest" description="Disordered" evidence="1">
    <location>
        <begin position="39"/>
        <end position="87"/>
    </location>
</feature>
<comment type="caution">
    <text evidence="2">The sequence shown here is derived from an EMBL/GenBank/DDBJ whole genome shotgun (WGS) entry which is preliminary data.</text>
</comment>
<accession>A0A4Z2HD72</accession>
<feature type="compositionally biased region" description="Low complexity" evidence="1">
    <location>
        <begin position="53"/>
        <end position="63"/>
    </location>
</feature>